<keyword evidence="3 5" id="KW-0808">Transferase</keyword>
<dbReference type="AlphaFoldDB" id="A0A7C3PBB9"/>
<dbReference type="InterPro" id="IPR051259">
    <property type="entry name" value="rRNA_Methyltransferase"/>
</dbReference>
<sequence length="269" mass="29434">MLTSLQNPLVKQLRKLQRTKERHEQGVFLIEGTHLVEAACLANRSLATVCYTADWQAKYPQLWHRFTQLAQRAELVSPEVLAAIATTVTPDGVVATLPHESMPTPQIHSLGIVLETLQDPGNLGTIIRTAAAVGADGLILSQDSVEPEHPKVLRASVGQWFQLPMQVSPDLAATISEFRDQGLQVVATLPTATQTYWEVDFCRPTVLLLGNEGNGLSDNIAALADCAVQIPLAEKVESLNVAIAAALMLYEVKRQRVYADKQEKRIELG</sequence>
<dbReference type="PANTHER" id="PTHR43191">
    <property type="entry name" value="RRNA METHYLTRANSFERASE 3"/>
    <property type="match status" value="1"/>
</dbReference>
<feature type="domain" description="RNA 2-O ribose methyltransferase substrate binding" evidence="4">
    <location>
        <begin position="29"/>
        <end position="103"/>
    </location>
</feature>
<dbReference type="CDD" id="cd18095">
    <property type="entry name" value="SpoU-like_rRNA-MTase"/>
    <property type="match status" value="1"/>
</dbReference>
<organism evidence="5">
    <name type="scientific">Oscillatoriales cyanobacterium SpSt-418</name>
    <dbReference type="NCBI Taxonomy" id="2282169"/>
    <lineage>
        <taxon>Bacteria</taxon>
        <taxon>Bacillati</taxon>
        <taxon>Cyanobacteriota</taxon>
        <taxon>Cyanophyceae</taxon>
        <taxon>Oscillatoriophycideae</taxon>
        <taxon>Oscillatoriales</taxon>
    </lineage>
</organism>
<dbReference type="InterPro" id="IPR053888">
    <property type="entry name" value="MRM3-like_sub_bind"/>
</dbReference>
<dbReference type="GO" id="GO:0005737">
    <property type="term" value="C:cytoplasm"/>
    <property type="evidence" value="ECO:0007669"/>
    <property type="project" value="UniProtKB-ARBA"/>
</dbReference>
<dbReference type="InterPro" id="IPR029026">
    <property type="entry name" value="tRNA_m1G_MTases_N"/>
</dbReference>
<dbReference type="GO" id="GO:0003723">
    <property type="term" value="F:RNA binding"/>
    <property type="evidence" value="ECO:0007669"/>
    <property type="project" value="InterPro"/>
</dbReference>
<dbReference type="Gene3D" id="3.30.1330.30">
    <property type="match status" value="1"/>
</dbReference>
<dbReference type="PANTHER" id="PTHR43191:SF2">
    <property type="entry name" value="RRNA METHYLTRANSFERASE 3, MITOCHONDRIAL"/>
    <property type="match status" value="1"/>
</dbReference>
<reference evidence="5" key="1">
    <citation type="journal article" date="2020" name="mSystems">
        <title>Genome- and Community-Level Interaction Insights into Carbon Utilization and Element Cycling Functions of Hydrothermarchaeota in Hydrothermal Sediment.</title>
        <authorList>
            <person name="Zhou Z."/>
            <person name="Liu Y."/>
            <person name="Xu W."/>
            <person name="Pan J."/>
            <person name="Luo Z.H."/>
            <person name="Li M."/>
        </authorList>
    </citation>
    <scope>NUCLEOTIDE SEQUENCE [LARGE SCALE GENOMIC DNA]</scope>
    <source>
        <strain evidence="5">SpSt-418</strain>
    </source>
</reference>
<dbReference type="Gene3D" id="3.40.1280.10">
    <property type="match status" value="1"/>
</dbReference>
<comment type="similarity">
    <text evidence="1">Belongs to the class IV-like SAM-binding methyltransferase superfamily. RNA methyltransferase TrmH family.</text>
</comment>
<dbReference type="InterPro" id="IPR013123">
    <property type="entry name" value="SpoU_subst-bd"/>
</dbReference>
<evidence type="ECO:0000256" key="2">
    <source>
        <dbReference type="ARBA" id="ARBA00022603"/>
    </source>
</evidence>
<dbReference type="GO" id="GO:0006396">
    <property type="term" value="P:RNA processing"/>
    <property type="evidence" value="ECO:0007669"/>
    <property type="project" value="InterPro"/>
</dbReference>
<proteinExistence type="inferred from homology"/>
<dbReference type="InterPro" id="IPR029028">
    <property type="entry name" value="Alpha/beta_knot_MTases"/>
</dbReference>
<keyword evidence="2 5" id="KW-0489">Methyltransferase</keyword>
<dbReference type="GO" id="GO:0008173">
    <property type="term" value="F:RNA methyltransferase activity"/>
    <property type="evidence" value="ECO:0007669"/>
    <property type="project" value="InterPro"/>
</dbReference>
<accession>A0A7C3PBB9</accession>
<dbReference type="SMART" id="SM00967">
    <property type="entry name" value="SpoU_sub_bind"/>
    <property type="match status" value="1"/>
</dbReference>
<dbReference type="Pfam" id="PF00588">
    <property type="entry name" value="SpoU_methylase"/>
    <property type="match status" value="1"/>
</dbReference>
<comment type="caution">
    <text evidence="5">The sequence shown here is derived from an EMBL/GenBank/DDBJ whole genome shotgun (WGS) entry which is preliminary data.</text>
</comment>
<dbReference type="SUPFAM" id="SSF55315">
    <property type="entry name" value="L30e-like"/>
    <property type="match status" value="1"/>
</dbReference>
<dbReference type="InterPro" id="IPR029064">
    <property type="entry name" value="Ribosomal_eL30-like_sf"/>
</dbReference>
<evidence type="ECO:0000313" key="5">
    <source>
        <dbReference type="EMBL" id="HFM97112.1"/>
    </source>
</evidence>
<name>A0A7C3PBB9_9CYAN</name>
<protein>
    <submittedName>
        <fullName evidence="5">RNA methyltransferase</fullName>
    </submittedName>
</protein>
<evidence type="ECO:0000259" key="4">
    <source>
        <dbReference type="SMART" id="SM00967"/>
    </source>
</evidence>
<dbReference type="EMBL" id="DSRU01000054">
    <property type="protein sequence ID" value="HFM97112.1"/>
    <property type="molecule type" value="Genomic_DNA"/>
</dbReference>
<evidence type="ECO:0000256" key="3">
    <source>
        <dbReference type="ARBA" id="ARBA00022679"/>
    </source>
</evidence>
<dbReference type="Pfam" id="PF22435">
    <property type="entry name" value="MRM3-like_sub_bind"/>
    <property type="match status" value="1"/>
</dbReference>
<dbReference type="InterPro" id="IPR001537">
    <property type="entry name" value="SpoU_MeTrfase"/>
</dbReference>
<gene>
    <name evidence="5" type="ORF">ENR64_04945</name>
</gene>
<dbReference type="SUPFAM" id="SSF75217">
    <property type="entry name" value="alpha/beta knot"/>
    <property type="match status" value="1"/>
</dbReference>
<dbReference type="GO" id="GO:0032259">
    <property type="term" value="P:methylation"/>
    <property type="evidence" value="ECO:0007669"/>
    <property type="project" value="UniProtKB-KW"/>
</dbReference>
<evidence type="ECO:0000256" key="1">
    <source>
        <dbReference type="ARBA" id="ARBA00007228"/>
    </source>
</evidence>